<proteinExistence type="predicted"/>
<evidence type="ECO:0000313" key="4">
    <source>
        <dbReference type="Proteomes" id="UP000077755"/>
    </source>
</evidence>
<reference evidence="3" key="2">
    <citation type="submission" date="2022-03" db="EMBL/GenBank/DDBJ databases">
        <title>Draft title - Genomic analysis of global carrot germplasm unveils the trajectory of domestication and the origin of high carotenoid orange carrot.</title>
        <authorList>
            <person name="Iorizzo M."/>
            <person name="Ellison S."/>
            <person name="Senalik D."/>
            <person name="Macko-Podgorni A."/>
            <person name="Grzebelus D."/>
            <person name="Bostan H."/>
            <person name="Rolling W."/>
            <person name="Curaba J."/>
            <person name="Simon P."/>
        </authorList>
    </citation>
    <scope>NUCLEOTIDE SEQUENCE</scope>
    <source>
        <tissue evidence="3">Leaf</tissue>
    </source>
</reference>
<dbReference type="AlphaFoldDB" id="A0A175YLR5"/>
<name>A0A175YLR5_DAUCS</name>
<protein>
    <submittedName>
        <fullName evidence="2">Uncharacterized protein</fullName>
    </submittedName>
</protein>
<dbReference type="EMBL" id="CP093343">
    <property type="protein sequence ID" value="WOG82848.1"/>
    <property type="molecule type" value="Genomic_DNA"/>
</dbReference>
<dbReference type="Gramene" id="KZM84297">
    <property type="protein sequence ID" value="KZM84297"/>
    <property type="gene ID" value="DCAR_028409"/>
</dbReference>
<gene>
    <name evidence="3" type="ORF">DCAR_0102017</name>
    <name evidence="2" type="ORF">DCAR_028409</name>
</gene>
<evidence type="ECO:0000313" key="3">
    <source>
        <dbReference type="EMBL" id="WOG82848.1"/>
    </source>
</evidence>
<dbReference type="EMBL" id="LNRQ01000008">
    <property type="protein sequence ID" value="KZM84297.1"/>
    <property type="molecule type" value="Genomic_DNA"/>
</dbReference>
<accession>A0A175YLR5</accession>
<sequence length="55" mass="5964">MDEKGCKRISLGPDSPSTRDGELTFMDSGHIIFTEDIGLCFIGSETTQILTLDNG</sequence>
<evidence type="ECO:0000256" key="1">
    <source>
        <dbReference type="SAM" id="MobiDB-lite"/>
    </source>
</evidence>
<evidence type="ECO:0000313" key="2">
    <source>
        <dbReference type="EMBL" id="KZM84297.1"/>
    </source>
</evidence>
<reference evidence="2" key="1">
    <citation type="journal article" date="2016" name="Nat. Genet.">
        <title>A high-quality carrot genome assembly provides new insights into carotenoid accumulation and asterid genome evolution.</title>
        <authorList>
            <person name="Iorizzo M."/>
            <person name="Ellison S."/>
            <person name="Senalik D."/>
            <person name="Zeng P."/>
            <person name="Satapoomin P."/>
            <person name="Huang J."/>
            <person name="Bowman M."/>
            <person name="Iovene M."/>
            <person name="Sanseverino W."/>
            <person name="Cavagnaro P."/>
            <person name="Yildiz M."/>
            <person name="Macko-Podgorni A."/>
            <person name="Moranska E."/>
            <person name="Grzebelus E."/>
            <person name="Grzebelus D."/>
            <person name="Ashrafi H."/>
            <person name="Zheng Z."/>
            <person name="Cheng S."/>
            <person name="Spooner D."/>
            <person name="Van Deynze A."/>
            <person name="Simon P."/>
        </authorList>
    </citation>
    <scope>NUCLEOTIDE SEQUENCE [LARGE SCALE GENOMIC DNA]</scope>
    <source>
        <tissue evidence="2">Leaf</tissue>
    </source>
</reference>
<keyword evidence="4" id="KW-1185">Reference proteome</keyword>
<organism evidence="2">
    <name type="scientific">Daucus carota subsp. sativus</name>
    <name type="common">Carrot</name>
    <dbReference type="NCBI Taxonomy" id="79200"/>
    <lineage>
        <taxon>Eukaryota</taxon>
        <taxon>Viridiplantae</taxon>
        <taxon>Streptophyta</taxon>
        <taxon>Embryophyta</taxon>
        <taxon>Tracheophyta</taxon>
        <taxon>Spermatophyta</taxon>
        <taxon>Magnoliopsida</taxon>
        <taxon>eudicotyledons</taxon>
        <taxon>Gunneridae</taxon>
        <taxon>Pentapetalae</taxon>
        <taxon>asterids</taxon>
        <taxon>campanulids</taxon>
        <taxon>Apiales</taxon>
        <taxon>Apiaceae</taxon>
        <taxon>Apioideae</taxon>
        <taxon>Scandiceae</taxon>
        <taxon>Daucinae</taxon>
        <taxon>Daucus</taxon>
        <taxon>Daucus sect. Daucus</taxon>
    </lineage>
</organism>
<dbReference type="Proteomes" id="UP000077755">
    <property type="component" value="Chromosome 1"/>
</dbReference>
<feature type="region of interest" description="Disordered" evidence="1">
    <location>
        <begin position="1"/>
        <end position="21"/>
    </location>
</feature>